<dbReference type="RefSeq" id="WP_120007011.1">
    <property type="nucleotide sequence ID" value="NZ_JALBUU010000125.1"/>
</dbReference>
<reference evidence="3 4" key="1">
    <citation type="submission" date="2022-03" db="EMBL/GenBank/DDBJ databases">
        <title>Complete genome analysis of Roseomonas KG 17.1 : a prolific producer of plant growth promoters.</title>
        <authorList>
            <person name="Saadouli I."/>
            <person name="Najjari A."/>
            <person name="Mosbah A."/>
            <person name="Ouzari H.I."/>
        </authorList>
    </citation>
    <scope>NUCLEOTIDE SEQUENCE [LARGE SCALE GENOMIC DNA]</scope>
    <source>
        <strain evidence="3 4">KG17-1</strain>
    </source>
</reference>
<keyword evidence="2" id="KW-0812">Transmembrane</keyword>
<keyword evidence="1" id="KW-0201">Cytochrome c-type biogenesis</keyword>
<protein>
    <submittedName>
        <fullName evidence="3">C-type cytochrome biogenesis protein CcmI</fullName>
    </submittedName>
</protein>
<keyword evidence="4" id="KW-1185">Reference proteome</keyword>
<dbReference type="EMBL" id="JALBUU010000125">
    <property type="protein sequence ID" value="MCI0756868.1"/>
    <property type="molecule type" value="Genomic_DNA"/>
</dbReference>
<feature type="transmembrane region" description="Helical" evidence="2">
    <location>
        <begin position="86"/>
        <end position="106"/>
    </location>
</feature>
<evidence type="ECO:0000313" key="4">
    <source>
        <dbReference type="Proteomes" id="UP001201985"/>
    </source>
</evidence>
<name>A0ABS9WCD3_9PROT</name>
<proteinExistence type="predicted"/>
<evidence type="ECO:0000256" key="1">
    <source>
        <dbReference type="ARBA" id="ARBA00022748"/>
    </source>
</evidence>
<accession>A0ABS9WCD3</accession>
<sequence length="264" mass="28676">MIWALFLGLAALALAPLGFALFRPARVIGRKEADLALYRAQLAELDRERAAGRLEEAAHRAAMLEVQRRLLSAPDMAVPGRAGRGAAVMAAFLFLIPAAGFGLYLWRGHPDIPAAPFRERQEAAARDDALLVQLRARLAQTPPNIEAARQGWILLGNAERGRGRLDAAAEAWNRALAARFDPTLAAELAQLQLERGENEPASALLMRALGEAPADPRLRYLAGLAEAQAGRNANARSTWRALLADTPADAPWRALLERQLQDLP</sequence>
<dbReference type="Proteomes" id="UP001201985">
    <property type="component" value="Unassembled WGS sequence"/>
</dbReference>
<evidence type="ECO:0000256" key="2">
    <source>
        <dbReference type="SAM" id="Phobius"/>
    </source>
</evidence>
<dbReference type="NCBIfam" id="TIGR03142">
    <property type="entry name" value="cytochro_ccmI"/>
    <property type="match status" value="1"/>
</dbReference>
<organism evidence="3 4">
    <name type="scientific">Teichococcus vastitatis</name>
    <dbReference type="NCBI Taxonomy" id="2307076"/>
    <lineage>
        <taxon>Bacteria</taxon>
        <taxon>Pseudomonadati</taxon>
        <taxon>Pseudomonadota</taxon>
        <taxon>Alphaproteobacteria</taxon>
        <taxon>Acetobacterales</taxon>
        <taxon>Roseomonadaceae</taxon>
        <taxon>Roseomonas</taxon>
    </lineage>
</organism>
<dbReference type="SUPFAM" id="SSF48452">
    <property type="entry name" value="TPR-like"/>
    <property type="match status" value="1"/>
</dbReference>
<keyword evidence="2" id="KW-0472">Membrane</keyword>
<comment type="caution">
    <text evidence="3">The sequence shown here is derived from an EMBL/GenBank/DDBJ whole genome shotgun (WGS) entry which is preliminary data.</text>
</comment>
<dbReference type="Gene3D" id="1.25.40.10">
    <property type="entry name" value="Tetratricopeptide repeat domain"/>
    <property type="match status" value="1"/>
</dbReference>
<evidence type="ECO:0000313" key="3">
    <source>
        <dbReference type="EMBL" id="MCI0756868.1"/>
    </source>
</evidence>
<keyword evidence="2" id="KW-1133">Transmembrane helix</keyword>
<dbReference type="InterPro" id="IPR017560">
    <property type="entry name" value="Cyt_c_biogenesis_CcmI"/>
</dbReference>
<dbReference type="InterPro" id="IPR011990">
    <property type="entry name" value="TPR-like_helical_dom_sf"/>
</dbReference>
<gene>
    <name evidence="3" type="primary">ccmI</name>
    <name evidence="3" type="ORF">MON41_24855</name>
</gene>